<feature type="domain" description="Periplasmic binding protein/LacI sugar binding" evidence="4">
    <location>
        <begin position="94"/>
        <end position="358"/>
    </location>
</feature>
<keyword evidence="3" id="KW-0732">Signal</keyword>
<name>A0A235EZW2_9RHOO</name>
<dbReference type="AlphaFoldDB" id="A0A235EZW2"/>
<reference evidence="5 6" key="1">
    <citation type="submission" date="2017-07" db="EMBL/GenBank/DDBJ databases">
        <title>Thauera sp. KNDSS-Mac4 genome sequence and assembly.</title>
        <authorList>
            <person name="Mayilraj S."/>
        </authorList>
    </citation>
    <scope>NUCLEOTIDE SEQUENCE [LARGE SCALE GENOMIC DNA]</scope>
    <source>
        <strain evidence="5 6">KNDSS-Mac4</strain>
    </source>
</reference>
<dbReference type="NCBIfam" id="NF008185">
    <property type="entry name" value="PRK10936.1"/>
    <property type="match status" value="1"/>
</dbReference>
<dbReference type="EMBL" id="NOIH01000010">
    <property type="protein sequence ID" value="OYD53955.1"/>
    <property type="molecule type" value="Genomic_DNA"/>
</dbReference>
<dbReference type="PANTHER" id="PTHR46847">
    <property type="entry name" value="D-ALLOSE-BINDING PERIPLASMIC PROTEIN-RELATED"/>
    <property type="match status" value="1"/>
</dbReference>
<proteinExistence type="inferred from homology"/>
<dbReference type="NCBIfam" id="TIGR02955">
    <property type="entry name" value="TMAO_TorT"/>
    <property type="match status" value="1"/>
</dbReference>
<dbReference type="Proteomes" id="UP000215181">
    <property type="component" value="Unassembled WGS sequence"/>
</dbReference>
<evidence type="ECO:0000313" key="5">
    <source>
        <dbReference type="EMBL" id="OYD53955.1"/>
    </source>
</evidence>
<comment type="caution">
    <text evidence="5">The sequence shown here is derived from an EMBL/GenBank/DDBJ whole genome shotgun (WGS) entry which is preliminary data.</text>
</comment>
<comment type="subcellular location">
    <subcellularLocation>
        <location evidence="1">Cell envelope</location>
    </subcellularLocation>
</comment>
<dbReference type="Gene3D" id="3.40.50.2300">
    <property type="match status" value="2"/>
</dbReference>
<protein>
    <submittedName>
        <fullName evidence="5">TMAO reductase system periplasmic protein TorT</fullName>
    </submittedName>
</protein>
<dbReference type="PANTHER" id="PTHR46847:SF1">
    <property type="entry name" value="D-ALLOSE-BINDING PERIPLASMIC PROTEIN-RELATED"/>
    <property type="match status" value="1"/>
</dbReference>
<dbReference type="CDD" id="cd06306">
    <property type="entry name" value="PBP1_TorT-like"/>
    <property type="match status" value="1"/>
</dbReference>
<evidence type="ECO:0000256" key="2">
    <source>
        <dbReference type="ARBA" id="ARBA00007639"/>
    </source>
</evidence>
<evidence type="ECO:0000256" key="3">
    <source>
        <dbReference type="ARBA" id="ARBA00022729"/>
    </source>
</evidence>
<organism evidence="5 6">
    <name type="scientific">Thauera propionica</name>
    <dbReference type="NCBI Taxonomy" id="2019431"/>
    <lineage>
        <taxon>Bacteria</taxon>
        <taxon>Pseudomonadati</taxon>
        <taxon>Pseudomonadota</taxon>
        <taxon>Betaproteobacteria</taxon>
        <taxon>Rhodocyclales</taxon>
        <taxon>Zoogloeaceae</taxon>
        <taxon>Thauera</taxon>
    </lineage>
</organism>
<dbReference type="InterPro" id="IPR001761">
    <property type="entry name" value="Peripla_BP/Lac1_sug-bd_dom"/>
</dbReference>
<accession>A0A235EZW2</accession>
<dbReference type="OrthoDB" id="9773673at2"/>
<keyword evidence="6" id="KW-1185">Reference proteome</keyword>
<gene>
    <name evidence="5" type="ORF">CGK74_10300</name>
</gene>
<comment type="similarity">
    <text evidence="2">Belongs to the bacterial solute-binding protein 2 family.</text>
</comment>
<evidence type="ECO:0000313" key="6">
    <source>
        <dbReference type="Proteomes" id="UP000215181"/>
    </source>
</evidence>
<dbReference type="Pfam" id="PF00532">
    <property type="entry name" value="Peripla_BP_1"/>
    <property type="match status" value="1"/>
</dbReference>
<dbReference type="InterPro" id="IPR014301">
    <property type="entry name" value="TMAO_TorT"/>
</dbReference>
<sequence length="395" mass="42953">MDPLRALARPGWPSSYRRGARRVMQTALLATLFAAGVVSSAALASPAAGYADWLAERWPVERWPVERWRGDQRAPEGAGQASGIFEHVAASRPWRLCAVYPHLKDSYWLAVNFGMVEEARALGLGLQVLESAGYEHLERQRERVRACLADEGSDALLVGTVSYAGLNDLLAPEAARRPVLALVNDIDASAVQGKVGVPWYQLGWKIGRWLAERHPAGSAGADIAWLPGPQDAGWVDFIDRGFRDAIADSAVRIVAVRGGDTGRSIQRQLVEEVLDAHSRLDYLVGNAPMAEAAIAELRRRAREGEVGIVSSYVTPGVYSGLLRGRILVSVSDFPVLQGRMAVRQALRALEGMEIEPHVGPGVELVDAATLKRFPAHWMLPPAGFVPVYEVAPTRP</sequence>
<dbReference type="InterPro" id="IPR028082">
    <property type="entry name" value="Peripla_BP_I"/>
</dbReference>
<dbReference type="SUPFAM" id="SSF53822">
    <property type="entry name" value="Periplasmic binding protein-like I"/>
    <property type="match status" value="1"/>
</dbReference>
<dbReference type="GO" id="GO:0030313">
    <property type="term" value="C:cell envelope"/>
    <property type="evidence" value="ECO:0007669"/>
    <property type="project" value="UniProtKB-SubCell"/>
</dbReference>
<evidence type="ECO:0000256" key="1">
    <source>
        <dbReference type="ARBA" id="ARBA00004196"/>
    </source>
</evidence>
<evidence type="ECO:0000259" key="4">
    <source>
        <dbReference type="Pfam" id="PF00532"/>
    </source>
</evidence>